<feature type="domain" description="DUF7514" evidence="6">
    <location>
        <begin position="254"/>
        <end position="328"/>
    </location>
</feature>
<evidence type="ECO:0000256" key="2">
    <source>
        <dbReference type="ARBA" id="ARBA00022771"/>
    </source>
</evidence>
<dbReference type="AlphaFoldDB" id="A0AAD4EWZ5"/>
<evidence type="ECO:0008006" key="9">
    <source>
        <dbReference type="Google" id="ProtNLM"/>
    </source>
</evidence>
<dbReference type="Proteomes" id="UP001197093">
    <property type="component" value="Unassembled WGS sequence"/>
</dbReference>
<dbReference type="InterPro" id="IPR055936">
    <property type="entry name" value="DUF7514"/>
</dbReference>
<gene>
    <name evidence="7" type="ORF">NEMBOFW57_009186</name>
</gene>
<dbReference type="CDD" id="cd02249">
    <property type="entry name" value="ZZ"/>
    <property type="match status" value="1"/>
</dbReference>
<reference evidence="7" key="1">
    <citation type="submission" date="2023-02" db="EMBL/GenBank/DDBJ databases">
        <authorList>
            <person name="Palmer J.M."/>
        </authorList>
    </citation>
    <scope>NUCLEOTIDE SEQUENCE</scope>
    <source>
        <strain evidence="7">FW57</strain>
    </source>
</reference>
<keyword evidence="3" id="KW-0862">Zinc</keyword>
<keyword evidence="2" id="KW-0863">Zinc-finger</keyword>
<name>A0AAD4EWZ5_9PEZI</name>
<evidence type="ECO:0000256" key="1">
    <source>
        <dbReference type="ARBA" id="ARBA00022723"/>
    </source>
</evidence>
<dbReference type="GO" id="GO:0008270">
    <property type="term" value="F:zinc ion binding"/>
    <property type="evidence" value="ECO:0007669"/>
    <property type="project" value="UniProtKB-KW"/>
</dbReference>
<comment type="caution">
    <text evidence="7">The sequence shown here is derived from an EMBL/GenBank/DDBJ whole genome shotgun (WGS) entry which is preliminary data.</text>
</comment>
<dbReference type="InterPro" id="IPR043145">
    <property type="entry name" value="Znf_ZZ_sf"/>
</dbReference>
<protein>
    <recommendedName>
        <fullName evidence="9">ZZ-type domain-containing protein</fullName>
    </recommendedName>
</protein>
<feature type="region of interest" description="Disordered" evidence="4">
    <location>
        <begin position="66"/>
        <end position="89"/>
    </location>
</feature>
<evidence type="ECO:0000313" key="8">
    <source>
        <dbReference type="Proteomes" id="UP001197093"/>
    </source>
</evidence>
<dbReference type="SUPFAM" id="SSF57850">
    <property type="entry name" value="RING/U-box"/>
    <property type="match status" value="1"/>
</dbReference>
<organism evidence="7 8">
    <name type="scientific">Staphylotrichum longicolle</name>
    <dbReference type="NCBI Taxonomy" id="669026"/>
    <lineage>
        <taxon>Eukaryota</taxon>
        <taxon>Fungi</taxon>
        <taxon>Dikarya</taxon>
        <taxon>Ascomycota</taxon>
        <taxon>Pezizomycotina</taxon>
        <taxon>Sordariomycetes</taxon>
        <taxon>Sordariomycetidae</taxon>
        <taxon>Sordariales</taxon>
        <taxon>Chaetomiaceae</taxon>
        <taxon>Staphylotrichum</taxon>
    </lineage>
</organism>
<evidence type="ECO:0000259" key="5">
    <source>
        <dbReference type="Pfam" id="PF00569"/>
    </source>
</evidence>
<evidence type="ECO:0000259" key="6">
    <source>
        <dbReference type="Pfam" id="PF24355"/>
    </source>
</evidence>
<evidence type="ECO:0000313" key="7">
    <source>
        <dbReference type="EMBL" id="KAG7286868.1"/>
    </source>
</evidence>
<sequence length="385" mass="42859">MSEEGYACNICNTALPSSRARVHCLICPDYDSCADCHVTESVLEPHCAGHDYEVYMHDRPPLIKRRNVDASQSSEPEVPIRVSPTGLGNQARSVSTFEDLGSKVLGDPSKEPSPSILSAGASTVLELAASEAYWGQLLTPLKTLSPIFSRLTAAIFAHFDAESTGTLLPGEFCALMFASGFTAEQFPPLQVSTNESASPADLHQLDAWLADWIRSFPLDHRMATREFPPPPPVEPVNGRIRMRDQFLHALMYPEAPVVPNGQPLLSQLGLEQYYLYLLLHDPGSLSTRLNHLLGALPRLSDPDTGRPFEAQLIPRSCFPLIADPQAEEEKRLIEKHQMEQELRYREAKLQAEHDANMMIMQAMRNASGGWRTDSNGRRYYQEGYI</sequence>
<evidence type="ECO:0000256" key="4">
    <source>
        <dbReference type="SAM" id="MobiDB-lite"/>
    </source>
</evidence>
<dbReference type="EMBL" id="JAHCVI010000004">
    <property type="protein sequence ID" value="KAG7286868.1"/>
    <property type="molecule type" value="Genomic_DNA"/>
</dbReference>
<dbReference type="Gene3D" id="3.30.60.90">
    <property type="match status" value="1"/>
</dbReference>
<keyword evidence="8" id="KW-1185">Reference proteome</keyword>
<proteinExistence type="predicted"/>
<dbReference type="InterPro" id="IPR000433">
    <property type="entry name" value="Znf_ZZ"/>
</dbReference>
<dbReference type="Pfam" id="PF00569">
    <property type="entry name" value="ZZ"/>
    <property type="match status" value="1"/>
</dbReference>
<dbReference type="Pfam" id="PF24355">
    <property type="entry name" value="DUF7514"/>
    <property type="match status" value="1"/>
</dbReference>
<evidence type="ECO:0000256" key="3">
    <source>
        <dbReference type="ARBA" id="ARBA00022833"/>
    </source>
</evidence>
<keyword evidence="1" id="KW-0479">Metal-binding</keyword>
<accession>A0AAD4EWZ5</accession>
<feature type="domain" description="ZZ-type" evidence="5">
    <location>
        <begin position="4"/>
        <end position="46"/>
    </location>
</feature>